<dbReference type="EMBL" id="WJQU01000002">
    <property type="protein sequence ID" value="KAJ6642769.1"/>
    <property type="molecule type" value="Genomic_DNA"/>
</dbReference>
<evidence type="ECO:0000313" key="1">
    <source>
        <dbReference type="EMBL" id="KAJ6642769.1"/>
    </source>
</evidence>
<proteinExistence type="predicted"/>
<feature type="non-terminal residue" evidence="1">
    <location>
        <position position="88"/>
    </location>
</feature>
<name>A0A9Q0N384_9DIPT</name>
<gene>
    <name evidence="1" type="ORF">Bhyg_07723</name>
</gene>
<organism evidence="1 2">
    <name type="scientific">Pseudolycoriella hygida</name>
    <dbReference type="NCBI Taxonomy" id="35572"/>
    <lineage>
        <taxon>Eukaryota</taxon>
        <taxon>Metazoa</taxon>
        <taxon>Ecdysozoa</taxon>
        <taxon>Arthropoda</taxon>
        <taxon>Hexapoda</taxon>
        <taxon>Insecta</taxon>
        <taxon>Pterygota</taxon>
        <taxon>Neoptera</taxon>
        <taxon>Endopterygota</taxon>
        <taxon>Diptera</taxon>
        <taxon>Nematocera</taxon>
        <taxon>Sciaroidea</taxon>
        <taxon>Sciaridae</taxon>
        <taxon>Pseudolycoriella</taxon>
    </lineage>
</organism>
<sequence length="88" mass="9869">MADNLARAKASFDVLESQLNDASILVENLEERVGYRAGHSSGVTDALSAIMRFRLVTETAASMLFSLEHCLTLFHQQEDVRIMQLKQE</sequence>
<dbReference type="AlphaFoldDB" id="A0A9Q0N384"/>
<protein>
    <submittedName>
        <fullName evidence="1">Uncharacterized protein</fullName>
    </submittedName>
</protein>
<reference evidence="1" key="1">
    <citation type="submission" date="2022-07" db="EMBL/GenBank/DDBJ databases">
        <authorList>
            <person name="Trinca V."/>
            <person name="Uliana J.V.C."/>
            <person name="Torres T.T."/>
            <person name="Ward R.J."/>
            <person name="Monesi N."/>
        </authorList>
    </citation>
    <scope>NUCLEOTIDE SEQUENCE</scope>
    <source>
        <strain evidence="1">HSMRA1968</strain>
        <tissue evidence="1">Whole embryos</tissue>
    </source>
</reference>
<keyword evidence="2" id="KW-1185">Reference proteome</keyword>
<evidence type="ECO:0000313" key="2">
    <source>
        <dbReference type="Proteomes" id="UP001151699"/>
    </source>
</evidence>
<dbReference type="Proteomes" id="UP001151699">
    <property type="component" value="Chromosome B"/>
</dbReference>
<comment type="caution">
    <text evidence="1">The sequence shown here is derived from an EMBL/GenBank/DDBJ whole genome shotgun (WGS) entry which is preliminary data.</text>
</comment>
<dbReference type="OrthoDB" id="416222at2759"/>
<accession>A0A9Q0N384</accession>